<accession>D3DJS3</accession>
<evidence type="ECO:0000256" key="3">
    <source>
        <dbReference type="ARBA" id="ARBA00022884"/>
    </source>
</evidence>
<keyword evidence="2 6" id="KW-0699">rRNA-binding</keyword>
<keyword evidence="5 6" id="KW-0687">Ribonucleoprotein</keyword>
<comment type="subunit">
    <text evidence="6">Part of the 50S ribosomal subunit. Contacts protein L20.</text>
</comment>
<dbReference type="GO" id="GO:1990904">
    <property type="term" value="C:ribonucleoprotein complex"/>
    <property type="evidence" value="ECO:0007669"/>
    <property type="project" value="UniProtKB-KW"/>
</dbReference>
<sequence>MYAVIQTGGKQYVVKPGMKIRIESIKASEGQTVEFEPIMLRKDDGNMEFYKGKVIAQVVAKGKHKKVHIFKFRAKKNYKRWRGHRQPYTEILIKEIKEV</sequence>
<dbReference type="PROSITE" id="PS01169">
    <property type="entry name" value="RIBOSOMAL_L21"/>
    <property type="match status" value="1"/>
</dbReference>
<dbReference type="Proteomes" id="UP000002574">
    <property type="component" value="Chromosome"/>
</dbReference>
<dbReference type="InterPro" id="IPR018258">
    <property type="entry name" value="Ribosomal_bL21_CS"/>
</dbReference>
<evidence type="ECO:0000256" key="6">
    <source>
        <dbReference type="HAMAP-Rule" id="MF_01363"/>
    </source>
</evidence>
<dbReference type="InterPro" id="IPR036164">
    <property type="entry name" value="bL21-like_sf"/>
</dbReference>
<name>D3DJS3_HYDTT</name>
<evidence type="ECO:0000256" key="4">
    <source>
        <dbReference type="ARBA" id="ARBA00022980"/>
    </source>
</evidence>
<protein>
    <recommendedName>
        <fullName evidence="6">Large ribosomal subunit protein bL21</fullName>
    </recommendedName>
</protein>
<organism evidence="8 9">
    <name type="scientific">Hydrogenobacter thermophilus (strain DSM 6534 / IAM 12695 / TK-6)</name>
    <dbReference type="NCBI Taxonomy" id="608538"/>
    <lineage>
        <taxon>Bacteria</taxon>
        <taxon>Pseudomonadati</taxon>
        <taxon>Aquificota</taxon>
        <taxon>Aquificia</taxon>
        <taxon>Aquificales</taxon>
        <taxon>Aquificaceae</taxon>
        <taxon>Hydrogenobacter</taxon>
    </lineage>
</organism>
<evidence type="ECO:0000256" key="7">
    <source>
        <dbReference type="RuleBase" id="RU000562"/>
    </source>
</evidence>
<dbReference type="PANTHER" id="PTHR21349:SF0">
    <property type="entry name" value="LARGE RIBOSOMAL SUBUNIT PROTEIN BL21M"/>
    <property type="match status" value="1"/>
</dbReference>
<dbReference type="GO" id="GO:0005840">
    <property type="term" value="C:ribosome"/>
    <property type="evidence" value="ECO:0007669"/>
    <property type="project" value="UniProtKB-KW"/>
</dbReference>
<keyword evidence="3 6" id="KW-0694">RNA-binding</keyword>
<dbReference type="NCBIfam" id="TIGR00061">
    <property type="entry name" value="L21"/>
    <property type="match status" value="1"/>
</dbReference>
<evidence type="ECO:0000256" key="2">
    <source>
        <dbReference type="ARBA" id="ARBA00022730"/>
    </source>
</evidence>
<keyword evidence="9" id="KW-1185">Reference proteome</keyword>
<dbReference type="eggNOG" id="COG0261">
    <property type="taxonomic scope" value="Bacteria"/>
</dbReference>
<dbReference type="KEGG" id="hth:HTH_1627"/>
<reference evidence="8 9" key="1">
    <citation type="journal article" date="2010" name="J. Bacteriol.">
        <title>Complete genome sequence of the thermophilic, obligately chemolithoautotrophic hydrogen-oxidizing bacterium Hydrogenobacter thermophilus TK-6.</title>
        <authorList>
            <person name="Arai H."/>
            <person name="Kanbe H."/>
            <person name="Ishii M."/>
            <person name="Igarashi Y."/>
        </authorList>
    </citation>
    <scope>NUCLEOTIDE SEQUENCE [LARGE SCALE GENOMIC DNA]</scope>
    <source>
        <strain evidence="9">DSM 6534 / IAM 12695 / TK-6</strain>
    </source>
</reference>
<gene>
    <name evidence="6 8" type="primary">rplU</name>
    <name evidence="8" type="ordered locus">HTH_1627</name>
</gene>
<dbReference type="AlphaFoldDB" id="D3DJS3"/>
<dbReference type="EMBL" id="AP011112">
    <property type="protein sequence ID" value="BAI70075.1"/>
    <property type="molecule type" value="Genomic_DNA"/>
</dbReference>
<dbReference type="InterPro" id="IPR001787">
    <property type="entry name" value="Ribosomal_bL21"/>
</dbReference>
<evidence type="ECO:0000313" key="8">
    <source>
        <dbReference type="EMBL" id="BAI70075.1"/>
    </source>
</evidence>
<dbReference type="RefSeq" id="WP_012964255.1">
    <property type="nucleotide sequence ID" value="NC_013799.1"/>
</dbReference>
<comment type="similarity">
    <text evidence="1 6 7">Belongs to the bacterial ribosomal protein bL21 family.</text>
</comment>
<dbReference type="KEGG" id="hte:Hydth_1615"/>
<dbReference type="Pfam" id="PF00829">
    <property type="entry name" value="Ribosomal_L21p"/>
    <property type="match status" value="1"/>
</dbReference>
<comment type="function">
    <text evidence="6 7">This protein binds to 23S rRNA in the presence of protein L20.</text>
</comment>
<dbReference type="GO" id="GO:0005737">
    <property type="term" value="C:cytoplasm"/>
    <property type="evidence" value="ECO:0007669"/>
    <property type="project" value="UniProtKB-ARBA"/>
</dbReference>
<dbReference type="SUPFAM" id="SSF141091">
    <property type="entry name" value="L21p-like"/>
    <property type="match status" value="1"/>
</dbReference>
<dbReference type="OrthoDB" id="9813334at2"/>
<dbReference type="GO" id="GO:0003735">
    <property type="term" value="F:structural constituent of ribosome"/>
    <property type="evidence" value="ECO:0007669"/>
    <property type="project" value="InterPro"/>
</dbReference>
<proteinExistence type="inferred from homology"/>
<dbReference type="InterPro" id="IPR028909">
    <property type="entry name" value="bL21-like"/>
</dbReference>
<dbReference type="PATRIC" id="fig|608538.5.peg.1646"/>
<evidence type="ECO:0000256" key="5">
    <source>
        <dbReference type="ARBA" id="ARBA00023274"/>
    </source>
</evidence>
<dbReference type="GO" id="GO:0006412">
    <property type="term" value="P:translation"/>
    <property type="evidence" value="ECO:0007669"/>
    <property type="project" value="UniProtKB-UniRule"/>
</dbReference>
<dbReference type="STRING" id="608538.HTH_1627"/>
<evidence type="ECO:0000313" key="9">
    <source>
        <dbReference type="Proteomes" id="UP000002574"/>
    </source>
</evidence>
<evidence type="ECO:0000256" key="1">
    <source>
        <dbReference type="ARBA" id="ARBA00008563"/>
    </source>
</evidence>
<keyword evidence="4 6" id="KW-0689">Ribosomal protein</keyword>
<dbReference type="PANTHER" id="PTHR21349">
    <property type="entry name" value="50S RIBOSOMAL PROTEIN L21"/>
    <property type="match status" value="1"/>
</dbReference>
<dbReference type="GO" id="GO:0019843">
    <property type="term" value="F:rRNA binding"/>
    <property type="evidence" value="ECO:0007669"/>
    <property type="project" value="UniProtKB-UniRule"/>
</dbReference>
<dbReference type="HAMAP" id="MF_01363">
    <property type="entry name" value="Ribosomal_bL21"/>
    <property type="match status" value="1"/>
</dbReference>